<gene>
    <name evidence="1" type="ORF">Afe05nite_73180</name>
</gene>
<sequence>MATLLLGVVYFLLATPIGWLSRLLHDPLSRRRSRRTVSYWIVPAGRADAPGERSRATRITS</sequence>
<dbReference type="EMBL" id="BOMM01000067">
    <property type="protein sequence ID" value="GIE15478.1"/>
    <property type="molecule type" value="Genomic_DNA"/>
</dbReference>
<comment type="caution">
    <text evidence="1">The sequence shown here is derived from an EMBL/GenBank/DDBJ whole genome shotgun (WGS) entry which is preliminary data.</text>
</comment>
<reference evidence="1" key="1">
    <citation type="submission" date="2021-01" db="EMBL/GenBank/DDBJ databases">
        <title>Whole genome shotgun sequence of Actinoplanes ferrugineus NBRC 15555.</title>
        <authorList>
            <person name="Komaki H."/>
            <person name="Tamura T."/>
        </authorList>
    </citation>
    <scope>NUCLEOTIDE SEQUENCE</scope>
    <source>
        <strain evidence="1">NBRC 15555</strain>
    </source>
</reference>
<proteinExistence type="predicted"/>
<accession>A0A919J9F0</accession>
<evidence type="ECO:0000313" key="1">
    <source>
        <dbReference type="EMBL" id="GIE15478.1"/>
    </source>
</evidence>
<protein>
    <submittedName>
        <fullName evidence="1">Uncharacterized protein</fullName>
    </submittedName>
</protein>
<organism evidence="1 2">
    <name type="scientific">Paractinoplanes ferrugineus</name>
    <dbReference type="NCBI Taxonomy" id="113564"/>
    <lineage>
        <taxon>Bacteria</taxon>
        <taxon>Bacillati</taxon>
        <taxon>Actinomycetota</taxon>
        <taxon>Actinomycetes</taxon>
        <taxon>Micromonosporales</taxon>
        <taxon>Micromonosporaceae</taxon>
        <taxon>Paractinoplanes</taxon>
    </lineage>
</organism>
<keyword evidence="2" id="KW-1185">Reference proteome</keyword>
<dbReference type="AlphaFoldDB" id="A0A919J9F0"/>
<evidence type="ECO:0000313" key="2">
    <source>
        <dbReference type="Proteomes" id="UP000598174"/>
    </source>
</evidence>
<dbReference type="RefSeq" id="WP_203821842.1">
    <property type="nucleotide sequence ID" value="NZ_BAAABP010000019.1"/>
</dbReference>
<name>A0A919J9F0_9ACTN</name>
<dbReference type="Proteomes" id="UP000598174">
    <property type="component" value="Unassembled WGS sequence"/>
</dbReference>